<dbReference type="AlphaFoldDB" id="A0A1H3QAD4"/>
<dbReference type="EMBL" id="FNPV01000008">
    <property type="protein sequence ID" value="SDZ09659.1"/>
    <property type="molecule type" value="Genomic_DNA"/>
</dbReference>
<feature type="transmembrane region" description="Helical" evidence="1">
    <location>
        <begin position="12"/>
        <end position="30"/>
    </location>
</feature>
<accession>A0A1H3QAD4</accession>
<keyword evidence="1" id="KW-1133">Transmembrane helix</keyword>
<sequence length="166" mass="19060">MKIGKYYIYIKSKGELILPGIMLMFSFMYLREVMRLMGTDSMLLVRFILAGVVGLSLYMIIREIKITSEEKTELKSKINFKDLILKKENKNIIIFVVLTTIAVSVIMTLGYVITFGGYLIIMMYLLGIRNYKLLVGVPVGLILFLFLLFQMWLRVPLPKGILSGIM</sequence>
<dbReference type="InterPro" id="IPR009936">
    <property type="entry name" value="DUF1468"/>
</dbReference>
<feature type="transmembrane region" description="Helical" evidence="1">
    <location>
        <begin position="42"/>
        <end position="61"/>
    </location>
</feature>
<dbReference type="Pfam" id="PF07331">
    <property type="entry name" value="TctB"/>
    <property type="match status" value="1"/>
</dbReference>
<protein>
    <submittedName>
        <fullName evidence="3">Tripartite tricarboxylate transporter TctB family protein</fullName>
    </submittedName>
</protein>
<organism evidence="3 4">
    <name type="scientific">Tindallia californiensis</name>
    <dbReference type="NCBI Taxonomy" id="159292"/>
    <lineage>
        <taxon>Bacteria</taxon>
        <taxon>Bacillati</taxon>
        <taxon>Bacillota</taxon>
        <taxon>Clostridia</taxon>
        <taxon>Peptostreptococcales</taxon>
        <taxon>Tindalliaceae</taxon>
        <taxon>Tindallia</taxon>
    </lineage>
</organism>
<keyword evidence="4" id="KW-1185">Reference proteome</keyword>
<dbReference type="STRING" id="159292.SAMN05192546_108146"/>
<evidence type="ECO:0000313" key="3">
    <source>
        <dbReference type="EMBL" id="SDZ09659.1"/>
    </source>
</evidence>
<dbReference type="OrthoDB" id="1684085at2"/>
<evidence type="ECO:0000313" key="4">
    <source>
        <dbReference type="Proteomes" id="UP000199230"/>
    </source>
</evidence>
<feature type="transmembrane region" description="Helical" evidence="1">
    <location>
        <begin position="92"/>
        <end position="121"/>
    </location>
</feature>
<gene>
    <name evidence="3" type="ORF">SAMN05192546_108146</name>
</gene>
<reference evidence="3 4" key="1">
    <citation type="submission" date="2016-10" db="EMBL/GenBank/DDBJ databases">
        <authorList>
            <person name="de Groot N.N."/>
        </authorList>
    </citation>
    <scope>NUCLEOTIDE SEQUENCE [LARGE SCALE GENOMIC DNA]</scope>
    <source>
        <strain evidence="3 4">APO</strain>
    </source>
</reference>
<evidence type="ECO:0000259" key="2">
    <source>
        <dbReference type="Pfam" id="PF07331"/>
    </source>
</evidence>
<name>A0A1H3QAD4_9FIRM</name>
<proteinExistence type="predicted"/>
<keyword evidence="1" id="KW-0812">Transmembrane</keyword>
<feature type="transmembrane region" description="Helical" evidence="1">
    <location>
        <begin position="133"/>
        <end position="153"/>
    </location>
</feature>
<evidence type="ECO:0000256" key="1">
    <source>
        <dbReference type="SAM" id="Phobius"/>
    </source>
</evidence>
<feature type="domain" description="DUF1468" evidence="2">
    <location>
        <begin position="42"/>
        <end position="158"/>
    </location>
</feature>
<dbReference type="RefSeq" id="WP_093314705.1">
    <property type="nucleotide sequence ID" value="NZ_FNPV01000008.1"/>
</dbReference>
<dbReference type="Proteomes" id="UP000199230">
    <property type="component" value="Unassembled WGS sequence"/>
</dbReference>
<keyword evidence="1" id="KW-0472">Membrane</keyword>